<evidence type="ECO:0000256" key="1">
    <source>
        <dbReference type="ARBA" id="ARBA00022737"/>
    </source>
</evidence>
<dbReference type="InterPro" id="IPR002110">
    <property type="entry name" value="Ankyrin_rpt"/>
</dbReference>
<organism evidence="3 4">
    <name type="scientific">Symbiodinium natans</name>
    <dbReference type="NCBI Taxonomy" id="878477"/>
    <lineage>
        <taxon>Eukaryota</taxon>
        <taxon>Sar</taxon>
        <taxon>Alveolata</taxon>
        <taxon>Dinophyceae</taxon>
        <taxon>Suessiales</taxon>
        <taxon>Symbiodiniaceae</taxon>
        <taxon>Symbiodinium</taxon>
    </lineage>
</organism>
<gene>
    <name evidence="3" type="primary">RIPK4</name>
    <name evidence="3" type="ORF">SNAT2548_LOCUS318</name>
</gene>
<dbReference type="Pfam" id="PF12796">
    <property type="entry name" value="Ank_2"/>
    <property type="match status" value="1"/>
</dbReference>
<comment type="caution">
    <text evidence="3">The sequence shown here is derived from an EMBL/GenBank/DDBJ whole genome shotgun (WGS) entry which is preliminary data.</text>
</comment>
<accession>A0A812GFM1</accession>
<dbReference type="SUPFAM" id="SSF48403">
    <property type="entry name" value="Ankyrin repeat"/>
    <property type="match status" value="1"/>
</dbReference>
<dbReference type="EMBL" id="CAJNDS010000014">
    <property type="protein sequence ID" value="CAE6916907.1"/>
    <property type="molecule type" value="Genomic_DNA"/>
</dbReference>
<reference evidence="3" key="1">
    <citation type="submission" date="2021-02" db="EMBL/GenBank/DDBJ databases">
        <authorList>
            <person name="Dougan E. K."/>
            <person name="Rhodes N."/>
            <person name="Thang M."/>
            <person name="Chan C."/>
        </authorList>
    </citation>
    <scope>NUCLEOTIDE SEQUENCE</scope>
</reference>
<evidence type="ECO:0000313" key="3">
    <source>
        <dbReference type="EMBL" id="CAE6916907.1"/>
    </source>
</evidence>
<dbReference type="InterPro" id="IPR050745">
    <property type="entry name" value="Multifunctional_regulatory"/>
</dbReference>
<dbReference type="Gene3D" id="1.25.40.20">
    <property type="entry name" value="Ankyrin repeat-containing domain"/>
    <property type="match status" value="1"/>
</dbReference>
<dbReference type="Proteomes" id="UP000604046">
    <property type="component" value="Unassembled WGS sequence"/>
</dbReference>
<proteinExistence type="predicted"/>
<dbReference type="InterPro" id="IPR036770">
    <property type="entry name" value="Ankyrin_rpt-contain_sf"/>
</dbReference>
<dbReference type="PANTHER" id="PTHR24189">
    <property type="entry name" value="MYOTROPHIN"/>
    <property type="match status" value="1"/>
</dbReference>
<keyword evidence="4" id="KW-1185">Reference proteome</keyword>
<name>A0A812GFM1_9DINO</name>
<protein>
    <submittedName>
        <fullName evidence="3">RIPK4 protein</fullName>
    </submittedName>
</protein>
<dbReference type="SMART" id="SM00248">
    <property type="entry name" value="ANK"/>
    <property type="match status" value="3"/>
</dbReference>
<sequence>MLHVWLPSGQKLLSTEVGEAKDVLTLKTRLQKLCGRSRFQQRLLHEGLEVADFSMEAPVDLQLVLLPFIGASEEQRDELGACAGSGFLTQVEEILHRPQDPNLACRFERFAITWPLCLAAERGAETVSALIQAGADVNLEAGADVNAVSKTLGLTPLAFAACWGHVEMARLFIQAMPGGTGAYLTGAAIIAAANKGHVEIVRLLVEVQTDKDSSIKLTLLALLCATCHNRVEIVPWLPM</sequence>
<keyword evidence="1" id="KW-0677">Repeat</keyword>
<dbReference type="AlphaFoldDB" id="A0A812GFM1"/>
<evidence type="ECO:0000256" key="2">
    <source>
        <dbReference type="ARBA" id="ARBA00023043"/>
    </source>
</evidence>
<evidence type="ECO:0000313" key="4">
    <source>
        <dbReference type="Proteomes" id="UP000604046"/>
    </source>
</evidence>
<dbReference type="PANTHER" id="PTHR24189:SF50">
    <property type="entry name" value="ANKYRIN REPEAT AND SOCS BOX PROTEIN 2"/>
    <property type="match status" value="1"/>
</dbReference>
<keyword evidence="2" id="KW-0040">ANK repeat</keyword>